<dbReference type="PANTHER" id="PTHR33908">
    <property type="entry name" value="MANNOSYLTRANSFERASE YKCB-RELATED"/>
    <property type="match status" value="1"/>
</dbReference>
<keyword evidence="6 8" id="KW-1133">Transmembrane helix</keyword>
<dbReference type="InterPro" id="IPR006311">
    <property type="entry name" value="TAT_signal"/>
</dbReference>
<dbReference type="EMBL" id="FODT01000004">
    <property type="protein sequence ID" value="SEO69184.1"/>
    <property type="molecule type" value="Genomic_DNA"/>
</dbReference>
<sequence>MTMTARRFVGGTALAVAAMVALRLVAAAVTPLTFDEAYYWTWSKHLAASYFDHPPMVALVIRLGTLIAGDTEFGVRLISVLLALPMSWATWRSAELLFGGGRLASHATLLLNATMMVSIGTVIVTPDAPLLAASAFVLYALAQVLSSGKGAWWLAVGVAVGAGLLSKYTALFFGPAILIWLLWVPEQRRWLLSPWPYLGGLIAFAMFSPVVLWNADHQWISFVKQFGRAKVEGFNPGYLLELVPTQFVLATPLVYILGLMGLYALARGAGAAGARVLISAIVWTIALYFAWQATHDRVEGNWLSALYPAFAVAGAVAATFAPWGKRARRVVDVCIRWAAPVGVVMFVLVVVQANTGVLTGHRRDASVRAVGVGFPQIAAEIAAVRERTGATCVLANDYGNTAWLAFYLPKGTCVAQRNERYRWLAVPPPTPEQLAGKLLLVGETNAAAHPALRATFSRIEKVGAVERRRGPLLVDTLELDILEGAKRDVLDNSPPVY</sequence>
<keyword evidence="4 10" id="KW-0808">Transferase</keyword>
<dbReference type="PROSITE" id="PS51318">
    <property type="entry name" value="TAT"/>
    <property type="match status" value="1"/>
</dbReference>
<feature type="transmembrane region" description="Helical" evidence="8">
    <location>
        <begin position="247"/>
        <end position="266"/>
    </location>
</feature>
<organism evidence="10 11">
    <name type="scientific">Rhodopseudomonas pseudopalustris</name>
    <dbReference type="NCBI Taxonomy" id="1513892"/>
    <lineage>
        <taxon>Bacteria</taxon>
        <taxon>Pseudomonadati</taxon>
        <taxon>Pseudomonadota</taxon>
        <taxon>Alphaproteobacteria</taxon>
        <taxon>Hyphomicrobiales</taxon>
        <taxon>Nitrobacteraceae</taxon>
        <taxon>Rhodopseudomonas</taxon>
    </lineage>
</organism>
<evidence type="ECO:0000256" key="7">
    <source>
        <dbReference type="ARBA" id="ARBA00023136"/>
    </source>
</evidence>
<protein>
    <submittedName>
        <fullName evidence="10">Dolichyl-phosphate-mannose-protein mannosyltransferase</fullName>
    </submittedName>
</protein>
<keyword evidence="3 10" id="KW-0328">Glycosyltransferase</keyword>
<keyword evidence="5 8" id="KW-0812">Transmembrane</keyword>
<feature type="transmembrane region" description="Helical" evidence="8">
    <location>
        <begin position="130"/>
        <end position="146"/>
    </location>
</feature>
<dbReference type="PANTHER" id="PTHR33908:SF11">
    <property type="entry name" value="MEMBRANE PROTEIN"/>
    <property type="match status" value="1"/>
</dbReference>
<feature type="transmembrane region" description="Helical" evidence="8">
    <location>
        <begin position="272"/>
        <end position="291"/>
    </location>
</feature>
<keyword evidence="2" id="KW-1003">Cell membrane</keyword>
<keyword evidence="7 8" id="KW-0472">Membrane</keyword>
<keyword evidence="11" id="KW-1185">Reference proteome</keyword>
<comment type="subcellular location">
    <subcellularLocation>
        <location evidence="1">Cell membrane</location>
        <topology evidence="1">Multi-pass membrane protein</topology>
    </subcellularLocation>
</comment>
<evidence type="ECO:0000256" key="2">
    <source>
        <dbReference type="ARBA" id="ARBA00022475"/>
    </source>
</evidence>
<feature type="transmembrane region" description="Helical" evidence="8">
    <location>
        <begin position="303"/>
        <end position="323"/>
    </location>
</feature>
<evidence type="ECO:0000256" key="1">
    <source>
        <dbReference type="ARBA" id="ARBA00004651"/>
    </source>
</evidence>
<dbReference type="AlphaFoldDB" id="A0A1H8RSN1"/>
<feature type="transmembrane region" description="Helical" evidence="8">
    <location>
        <begin position="335"/>
        <end position="358"/>
    </location>
</feature>
<evidence type="ECO:0000259" key="9">
    <source>
        <dbReference type="Pfam" id="PF13231"/>
    </source>
</evidence>
<dbReference type="Pfam" id="PF13231">
    <property type="entry name" value="PMT_2"/>
    <property type="match status" value="1"/>
</dbReference>
<dbReference type="OrthoDB" id="9811222at2"/>
<feature type="transmembrane region" description="Helical" evidence="8">
    <location>
        <begin position="195"/>
        <end position="215"/>
    </location>
</feature>
<evidence type="ECO:0000256" key="6">
    <source>
        <dbReference type="ARBA" id="ARBA00022989"/>
    </source>
</evidence>
<dbReference type="RefSeq" id="WP_092683279.1">
    <property type="nucleotide sequence ID" value="NZ_FODT01000004.1"/>
</dbReference>
<dbReference type="InterPro" id="IPR038731">
    <property type="entry name" value="RgtA/B/C-like"/>
</dbReference>
<evidence type="ECO:0000256" key="3">
    <source>
        <dbReference type="ARBA" id="ARBA00022676"/>
    </source>
</evidence>
<gene>
    <name evidence="10" type="ORF">SAMN05444123_10477</name>
</gene>
<evidence type="ECO:0000313" key="11">
    <source>
        <dbReference type="Proteomes" id="UP000199615"/>
    </source>
</evidence>
<accession>A0A1H8RSN1</accession>
<evidence type="ECO:0000256" key="4">
    <source>
        <dbReference type="ARBA" id="ARBA00022679"/>
    </source>
</evidence>
<reference evidence="11" key="1">
    <citation type="submission" date="2016-10" db="EMBL/GenBank/DDBJ databases">
        <authorList>
            <person name="Varghese N."/>
            <person name="Submissions S."/>
        </authorList>
    </citation>
    <scope>NUCLEOTIDE SEQUENCE [LARGE SCALE GENOMIC DNA]</scope>
    <source>
        <strain evidence="11">DSM 123</strain>
    </source>
</reference>
<feature type="domain" description="Glycosyltransferase RgtA/B/C/D-like" evidence="9">
    <location>
        <begin position="52"/>
        <end position="213"/>
    </location>
</feature>
<proteinExistence type="predicted"/>
<dbReference type="Proteomes" id="UP000199615">
    <property type="component" value="Unassembled WGS sequence"/>
</dbReference>
<dbReference type="GO" id="GO:0005886">
    <property type="term" value="C:plasma membrane"/>
    <property type="evidence" value="ECO:0007669"/>
    <property type="project" value="UniProtKB-SubCell"/>
</dbReference>
<dbReference type="InterPro" id="IPR050297">
    <property type="entry name" value="LipidA_mod_glycosyltrf_83"/>
</dbReference>
<evidence type="ECO:0000256" key="8">
    <source>
        <dbReference type="SAM" id="Phobius"/>
    </source>
</evidence>
<evidence type="ECO:0000313" key="10">
    <source>
        <dbReference type="EMBL" id="SEO69184.1"/>
    </source>
</evidence>
<dbReference type="GO" id="GO:0016763">
    <property type="term" value="F:pentosyltransferase activity"/>
    <property type="evidence" value="ECO:0007669"/>
    <property type="project" value="TreeGrafter"/>
</dbReference>
<feature type="transmembrane region" description="Helical" evidence="8">
    <location>
        <begin position="153"/>
        <end position="183"/>
    </location>
</feature>
<evidence type="ECO:0000256" key="5">
    <source>
        <dbReference type="ARBA" id="ARBA00022692"/>
    </source>
</evidence>
<feature type="transmembrane region" description="Helical" evidence="8">
    <location>
        <begin position="103"/>
        <end position="124"/>
    </location>
</feature>
<dbReference type="GO" id="GO:0009103">
    <property type="term" value="P:lipopolysaccharide biosynthetic process"/>
    <property type="evidence" value="ECO:0007669"/>
    <property type="project" value="UniProtKB-ARBA"/>
</dbReference>
<name>A0A1H8RSN1_9BRAD</name>